<keyword evidence="3" id="KW-0802">TPR repeat</keyword>
<feature type="domain" description="Activator of Hsp90 ATPase AHSA1-like N-terminal" evidence="5">
    <location>
        <begin position="352"/>
        <end position="515"/>
    </location>
</feature>
<dbReference type="Ensembl" id="ENSPTET00000012878.1">
    <property type="protein sequence ID" value="ENSPTEP00000008446.1"/>
    <property type="gene ID" value="ENSPTEG00000009599.1"/>
</dbReference>
<feature type="compositionally biased region" description="Basic and acidic residues" evidence="4">
    <location>
        <begin position="17"/>
        <end position="28"/>
    </location>
</feature>
<dbReference type="SUPFAM" id="SSF48452">
    <property type="entry name" value="TPR-like"/>
    <property type="match status" value="1"/>
</dbReference>
<reference evidence="6" key="2">
    <citation type="submission" date="2025-09" db="UniProtKB">
        <authorList>
            <consortium name="Ensembl"/>
        </authorList>
    </citation>
    <scope>IDENTIFICATION</scope>
</reference>
<dbReference type="Gene3D" id="1.25.40.10">
    <property type="entry name" value="Tetratricopeptide repeat domain"/>
    <property type="match status" value="1"/>
</dbReference>
<evidence type="ECO:0000256" key="2">
    <source>
        <dbReference type="ARBA" id="ARBA00022737"/>
    </source>
</evidence>
<feature type="compositionally biased region" description="Polar residues" evidence="4">
    <location>
        <begin position="7"/>
        <end position="16"/>
    </location>
</feature>
<name>A0A8C9GSV2_9PRIM</name>
<dbReference type="PANTHER" id="PTHR11242">
    <property type="entry name" value="ARYL HYDROCARBON RECEPTOR INTERACTING PROTEIN RELATED"/>
    <property type="match status" value="1"/>
</dbReference>
<evidence type="ECO:0000259" key="5">
    <source>
        <dbReference type="SMART" id="SM01000"/>
    </source>
</evidence>
<reference evidence="6" key="1">
    <citation type="submission" date="2025-08" db="UniProtKB">
        <authorList>
            <consortium name="Ensembl"/>
        </authorList>
    </citation>
    <scope>IDENTIFICATION</scope>
</reference>
<dbReference type="SMART" id="SM00028">
    <property type="entry name" value="TPR"/>
    <property type="match status" value="3"/>
</dbReference>
<organism evidence="6 7">
    <name type="scientific">Piliocolobus tephrosceles</name>
    <name type="common">Ugandan red Colobus</name>
    <dbReference type="NCBI Taxonomy" id="591936"/>
    <lineage>
        <taxon>Eukaryota</taxon>
        <taxon>Metazoa</taxon>
        <taxon>Chordata</taxon>
        <taxon>Craniata</taxon>
        <taxon>Vertebrata</taxon>
        <taxon>Euteleostomi</taxon>
        <taxon>Mammalia</taxon>
        <taxon>Eutheria</taxon>
        <taxon>Euarchontoglires</taxon>
        <taxon>Primates</taxon>
        <taxon>Haplorrhini</taxon>
        <taxon>Catarrhini</taxon>
        <taxon>Cercopithecidae</taxon>
        <taxon>Colobinae</taxon>
        <taxon>Piliocolobus</taxon>
    </lineage>
</organism>
<dbReference type="InterPro" id="IPR036338">
    <property type="entry name" value="Aha1"/>
</dbReference>
<evidence type="ECO:0000256" key="3">
    <source>
        <dbReference type="ARBA" id="ARBA00022803"/>
    </source>
</evidence>
<protein>
    <recommendedName>
        <fullName evidence="5">Activator of Hsp90 ATPase AHSA1-like N-terminal domain-containing protein</fullName>
    </recommendedName>
</protein>
<dbReference type="PANTHER" id="PTHR11242:SF0">
    <property type="entry name" value="TPR_REGION DOMAIN-CONTAINING PROTEIN"/>
    <property type="match status" value="1"/>
</dbReference>
<dbReference type="Pfam" id="PF09229">
    <property type="entry name" value="Aha1_N"/>
    <property type="match status" value="1"/>
</dbReference>
<evidence type="ECO:0000256" key="1">
    <source>
        <dbReference type="ARBA" id="ARBA00006817"/>
    </source>
</evidence>
<accession>A0A8C9GSV2</accession>
<dbReference type="SUPFAM" id="SSF103111">
    <property type="entry name" value="Activator of Hsp90 ATPase, Aha1"/>
    <property type="match status" value="1"/>
</dbReference>
<comment type="similarity">
    <text evidence="1">Belongs to the AHA1 family.</text>
</comment>
<keyword evidence="7" id="KW-1185">Reference proteome</keyword>
<dbReference type="InterPro" id="IPR015310">
    <property type="entry name" value="AHSA1-like_N"/>
</dbReference>
<feature type="compositionally biased region" description="Basic and acidic residues" evidence="4">
    <location>
        <begin position="236"/>
        <end position="268"/>
    </location>
</feature>
<evidence type="ECO:0000313" key="6">
    <source>
        <dbReference type="Ensembl" id="ENSPTEP00000008446.1"/>
    </source>
</evidence>
<feature type="region of interest" description="Disordered" evidence="4">
    <location>
        <begin position="1"/>
        <end position="28"/>
    </location>
</feature>
<dbReference type="Proteomes" id="UP000694416">
    <property type="component" value="Unplaced"/>
</dbReference>
<sequence length="516" mass="61784">MADKNKSSYNKGASNDDNNKKVNKAEKELEEKIENMTLEEKIDHASNLKMRGNEEFKNKDYEKAISKYNEGLKYLKNTENTNDKIKELNVALCLNLSICYYNIEKYNDAYENVIKVLRIDKKNAKGMFRLCQIEFHRCNFDIAKEKIQEFIKEYPENVNAKKLLKNIIIKQTEHNKKQKEAYSKMFEKTSGLYDDREHEILNKKRKKYENDMQKRKEKNEQIIDYDEWEILENEKRKKENEEQKEKQREKEKEKEKENERKKEKEKRKSNSSSNNEFSSLDIDEEDEKIINETKKMGYCYFKKDIKEEDKKLFEKNIPKKIEVGNTNNEFSALKNENKAISSWNSAGTTYEEKDMTKWAKNKLEECLKNIRFKNTEKCDELNLNTQNEFNLLNIQYPEILPVQYLSKIHIDEISNFTVDAQIVVIRGTKRHIFEFSCNLYVTLYVNITELHIHKVIVEIKELSSELESGQTWKNYIQIKKNDKLKISENLFSHIYELLMEKVENQIKLFTQEYNKI</sequence>
<dbReference type="InterPro" id="IPR019734">
    <property type="entry name" value="TPR_rpt"/>
</dbReference>
<keyword evidence="2" id="KW-0677">Repeat</keyword>
<dbReference type="SMART" id="SM01000">
    <property type="entry name" value="Aha1_N"/>
    <property type="match status" value="1"/>
</dbReference>
<dbReference type="InterPro" id="IPR011990">
    <property type="entry name" value="TPR-like_helical_dom_sf"/>
</dbReference>
<feature type="region of interest" description="Disordered" evidence="4">
    <location>
        <begin position="236"/>
        <end position="280"/>
    </location>
</feature>
<dbReference type="InterPro" id="IPR039663">
    <property type="entry name" value="AIP/AIPL1/TTC9"/>
</dbReference>
<dbReference type="Gene3D" id="3.15.10.20">
    <property type="entry name" value="Activator of Hsp90 ATPase Aha1, N-terminal domain"/>
    <property type="match status" value="1"/>
</dbReference>
<evidence type="ECO:0000313" key="7">
    <source>
        <dbReference type="Proteomes" id="UP000694416"/>
    </source>
</evidence>
<evidence type="ECO:0000256" key="4">
    <source>
        <dbReference type="SAM" id="MobiDB-lite"/>
    </source>
</evidence>
<proteinExistence type="inferred from homology"/>
<dbReference type="AlphaFoldDB" id="A0A8C9GSV2"/>
<dbReference type="GO" id="GO:0001671">
    <property type="term" value="F:ATPase activator activity"/>
    <property type="evidence" value="ECO:0007669"/>
    <property type="project" value="InterPro"/>
</dbReference>
<dbReference type="GO" id="GO:0051087">
    <property type="term" value="F:protein-folding chaperone binding"/>
    <property type="evidence" value="ECO:0007669"/>
    <property type="project" value="InterPro"/>
</dbReference>